<name>A0ABT5DPL9_9BACT</name>
<feature type="transmembrane region" description="Helical" evidence="1">
    <location>
        <begin position="168"/>
        <end position="187"/>
    </location>
</feature>
<protein>
    <recommendedName>
        <fullName evidence="4">Glycosyltransferase RgtA/B/C/D-like domain-containing protein</fullName>
    </recommendedName>
</protein>
<keyword evidence="1" id="KW-1133">Transmembrane helix</keyword>
<feature type="transmembrane region" description="Helical" evidence="1">
    <location>
        <begin position="339"/>
        <end position="357"/>
    </location>
</feature>
<keyword evidence="3" id="KW-1185">Reference proteome</keyword>
<feature type="transmembrane region" description="Helical" evidence="1">
    <location>
        <begin position="474"/>
        <end position="497"/>
    </location>
</feature>
<evidence type="ECO:0000256" key="1">
    <source>
        <dbReference type="SAM" id="Phobius"/>
    </source>
</evidence>
<dbReference type="Proteomes" id="UP001221686">
    <property type="component" value="Unassembled WGS sequence"/>
</dbReference>
<feature type="transmembrane region" description="Helical" evidence="1">
    <location>
        <begin position="259"/>
        <end position="279"/>
    </location>
</feature>
<dbReference type="RefSeq" id="WP_272083873.1">
    <property type="nucleotide sequence ID" value="NZ_JAQNDL010000001.1"/>
</dbReference>
<comment type="caution">
    <text evidence="2">The sequence shown here is derived from an EMBL/GenBank/DDBJ whole genome shotgun (WGS) entry which is preliminary data.</text>
</comment>
<accession>A0ABT5DPL9</accession>
<feature type="transmembrane region" description="Helical" evidence="1">
    <location>
        <begin position="369"/>
        <end position="386"/>
    </location>
</feature>
<feature type="transmembrane region" description="Helical" evidence="1">
    <location>
        <begin position="398"/>
        <end position="419"/>
    </location>
</feature>
<evidence type="ECO:0008006" key="4">
    <source>
        <dbReference type="Google" id="ProtNLM"/>
    </source>
</evidence>
<evidence type="ECO:0000313" key="3">
    <source>
        <dbReference type="Proteomes" id="UP001221686"/>
    </source>
</evidence>
<reference evidence="2 3" key="1">
    <citation type="submission" date="2022-11" db="EMBL/GenBank/DDBJ databases">
        <title>Minimal conservation of predation-associated metabolite biosynthetic gene clusters underscores biosynthetic potential of Myxococcota including descriptions for ten novel species: Archangium lansinium sp. nov., Myxococcus landrumus sp. nov., Nannocystis bai.</title>
        <authorList>
            <person name="Ahearne A."/>
            <person name="Stevens C."/>
            <person name="Dowd S."/>
        </authorList>
    </citation>
    <scope>NUCLEOTIDE SEQUENCE [LARGE SCALE GENOMIC DNA]</scope>
    <source>
        <strain evidence="2 3">BB15-2</strain>
    </source>
</reference>
<feature type="transmembrane region" description="Helical" evidence="1">
    <location>
        <begin position="110"/>
        <end position="131"/>
    </location>
</feature>
<dbReference type="EMBL" id="JAQNDL010000001">
    <property type="protein sequence ID" value="MDC0715491.1"/>
    <property type="molecule type" value="Genomic_DNA"/>
</dbReference>
<gene>
    <name evidence="2" type="ORF">POL25_01225</name>
</gene>
<proteinExistence type="predicted"/>
<evidence type="ECO:0000313" key="2">
    <source>
        <dbReference type="EMBL" id="MDC0715491.1"/>
    </source>
</evidence>
<keyword evidence="1" id="KW-0812">Transmembrane</keyword>
<organism evidence="2 3">
    <name type="scientific">Nannocystis bainbridge</name>
    <dbReference type="NCBI Taxonomy" id="2995303"/>
    <lineage>
        <taxon>Bacteria</taxon>
        <taxon>Pseudomonadati</taxon>
        <taxon>Myxococcota</taxon>
        <taxon>Polyangia</taxon>
        <taxon>Nannocystales</taxon>
        <taxon>Nannocystaceae</taxon>
        <taxon>Nannocystis</taxon>
    </lineage>
</organism>
<keyword evidence="1" id="KW-0472">Membrane</keyword>
<feature type="transmembrane region" description="Helical" evidence="1">
    <location>
        <begin position="199"/>
        <end position="229"/>
    </location>
</feature>
<sequence>MCTAPGRIQFPDDEIVFQTTASLVERGSLTIAGIAHRTGEPPGRPPGTFGWAEGPEGRRYGLFGHGLSLVAAPMYALGRATAPPRVPFAWTRAVRSDHFTFHAREPRADWLHLVVSLTNCLVTAATAWLLVRWLAWVGLSPRAALWTGLAYATGTAAWPYTRTFLSEPLSAMVLLAAAVAIAQAQALRAGRPRAADCRLWLAGAAAGFAVHVHVLNLVAWPWLAAYALVPFWTGSKGHDGKGMSLGACLKALAPARRGLIGAALLAGLGLGLLLLGQWLRFGDALETGRFGHYSAWTNPWTGLWAQMLAPGRSLWLYAPAATLGLFGMRAALRRAPAATWLALSLLATRWLVVSARTDWYGGWSLGPRHLVPAIPLVMIGLAALIEDLPRRSVRVRRWVWSGLTASAALTGWLATRSIFEWMIALTNDPRSAGHVLETSHFAGWASPIVGFGSLQPDVLMLGAVRLARAGHPGLLIGFAVVAAIGLVMAGLVGRALWRARP</sequence>